<proteinExistence type="predicted"/>
<organism evidence="2 3">
    <name type="scientific">Channa striata</name>
    <name type="common">Snakehead murrel</name>
    <name type="synonym">Ophicephalus striatus</name>
    <dbReference type="NCBI Taxonomy" id="64152"/>
    <lineage>
        <taxon>Eukaryota</taxon>
        <taxon>Metazoa</taxon>
        <taxon>Chordata</taxon>
        <taxon>Craniata</taxon>
        <taxon>Vertebrata</taxon>
        <taxon>Euteleostomi</taxon>
        <taxon>Actinopterygii</taxon>
        <taxon>Neopterygii</taxon>
        <taxon>Teleostei</taxon>
        <taxon>Neoteleostei</taxon>
        <taxon>Acanthomorphata</taxon>
        <taxon>Anabantaria</taxon>
        <taxon>Anabantiformes</taxon>
        <taxon>Channoidei</taxon>
        <taxon>Channidae</taxon>
        <taxon>Channa</taxon>
    </lineage>
</organism>
<evidence type="ECO:0000313" key="3">
    <source>
        <dbReference type="Proteomes" id="UP001187415"/>
    </source>
</evidence>
<evidence type="ECO:0000256" key="1">
    <source>
        <dbReference type="SAM" id="MobiDB-lite"/>
    </source>
</evidence>
<accession>A0AA88LLX1</accession>
<dbReference type="Proteomes" id="UP001187415">
    <property type="component" value="Unassembled WGS sequence"/>
</dbReference>
<feature type="compositionally biased region" description="Basic and acidic residues" evidence="1">
    <location>
        <begin position="58"/>
        <end position="102"/>
    </location>
</feature>
<evidence type="ECO:0000313" key="2">
    <source>
        <dbReference type="EMBL" id="KAK2817351.1"/>
    </source>
</evidence>
<comment type="caution">
    <text evidence="2">The sequence shown here is derived from an EMBL/GenBank/DDBJ whole genome shotgun (WGS) entry which is preliminary data.</text>
</comment>
<gene>
    <name evidence="2" type="ORF">Q5P01_025542</name>
</gene>
<reference evidence="2" key="1">
    <citation type="submission" date="2023-07" db="EMBL/GenBank/DDBJ databases">
        <title>Chromosome-level Genome Assembly of Striped Snakehead (Channa striata).</title>
        <authorList>
            <person name="Liu H."/>
        </authorList>
    </citation>
    <scope>NUCLEOTIDE SEQUENCE</scope>
    <source>
        <strain evidence="2">Gz</strain>
        <tissue evidence="2">Muscle</tissue>
    </source>
</reference>
<feature type="compositionally biased region" description="Polar residues" evidence="1">
    <location>
        <begin position="1"/>
        <end position="11"/>
    </location>
</feature>
<feature type="compositionally biased region" description="Polar residues" evidence="1">
    <location>
        <begin position="25"/>
        <end position="34"/>
    </location>
</feature>
<feature type="region of interest" description="Disordered" evidence="1">
    <location>
        <begin position="1"/>
        <end position="102"/>
    </location>
</feature>
<dbReference type="AlphaFoldDB" id="A0AA88LLX1"/>
<name>A0AA88LLX1_CHASR</name>
<sequence>MCTGGPVSQHTTGKRRGGPQEGRRLTSSRANTEPPQRHVMVSAPQAPGTFCRSPVCGGKREMRGRDGMGKERKQQERKEGRKEDEMIGENRRGEEEEQKGRE</sequence>
<protein>
    <submittedName>
        <fullName evidence="2">Uncharacterized protein</fullName>
    </submittedName>
</protein>
<keyword evidence="3" id="KW-1185">Reference proteome</keyword>
<dbReference type="EMBL" id="JAUPFM010000021">
    <property type="protein sequence ID" value="KAK2817351.1"/>
    <property type="molecule type" value="Genomic_DNA"/>
</dbReference>